<dbReference type="KEGG" id="mtm:MYCTH_27318"/>
<dbReference type="EMBL" id="CP003005">
    <property type="protein sequence ID" value="AEO58743.1"/>
    <property type="molecule type" value="Genomic_DNA"/>
</dbReference>
<dbReference type="RefSeq" id="XP_003663988.1">
    <property type="nucleotide sequence ID" value="XM_003663940.1"/>
</dbReference>
<feature type="non-terminal residue" evidence="1">
    <location>
        <position position="1"/>
    </location>
</feature>
<sequence>TQPTVGNLSGTPVLFYPVPTPWPSAPGCEKYLYRALMETTMVAYDPRAVVAGANPEASSCYVPQHSAWLGQNPNTTPSTALGPTFVCPEAWSAVHSTVLKSNSAGETQFTYCCP</sequence>
<feature type="non-terminal residue" evidence="1">
    <location>
        <position position="114"/>
    </location>
</feature>
<dbReference type="GeneID" id="11513463"/>
<name>G2QH83_THET4</name>
<dbReference type="VEuPathDB" id="FungiDB:MYCTH_27318"/>
<dbReference type="OMA" id="VCPEAYH"/>
<accession>G2QH83</accession>
<dbReference type="Proteomes" id="UP000007322">
    <property type="component" value="Chromosome 4"/>
</dbReference>
<organism evidence="1 2">
    <name type="scientific">Thermothelomyces thermophilus (strain ATCC 42464 / BCRC 31852 / DSM 1799)</name>
    <name type="common">Sporotrichum thermophile</name>
    <dbReference type="NCBI Taxonomy" id="573729"/>
    <lineage>
        <taxon>Eukaryota</taxon>
        <taxon>Fungi</taxon>
        <taxon>Dikarya</taxon>
        <taxon>Ascomycota</taxon>
        <taxon>Pezizomycotina</taxon>
        <taxon>Sordariomycetes</taxon>
        <taxon>Sordariomycetidae</taxon>
        <taxon>Sordariales</taxon>
        <taxon>Chaetomiaceae</taxon>
        <taxon>Thermothelomyces</taxon>
    </lineage>
</organism>
<protein>
    <submittedName>
        <fullName evidence="1">Uncharacterized protein</fullName>
    </submittedName>
</protein>
<proteinExistence type="predicted"/>
<dbReference type="InParanoid" id="G2QH83"/>
<reference evidence="1 2" key="1">
    <citation type="journal article" date="2011" name="Nat. Biotechnol.">
        <title>Comparative genomic analysis of the thermophilic biomass-degrading fungi Myceliophthora thermophila and Thielavia terrestris.</title>
        <authorList>
            <person name="Berka R.M."/>
            <person name="Grigoriev I.V."/>
            <person name="Otillar R."/>
            <person name="Salamov A."/>
            <person name="Grimwood J."/>
            <person name="Reid I."/>
            <person name="Ishmael N."/>
            <person name="John T."/>
            <person name="Darmond C."/>
            <person name="Moisan M.-C."/>
            <person name="Henrissat B."/>
            <person name="Coutinho P.M."/>
            <person name="Lombard V."/>
            <person name="Natvig D.O."/>
            <person name="Lindquist E."/>
            <person name="Schmutz J."/>
            <person name="Lucas S."/>
            <person name="Harris P."/>
            <person name="Powlowski J."/>
            <person name="Bellemare A."/>
            <person name="Taylor D."/>
            <person name="Butler G."/>
            <person name="de Vries R.P."/>
            <person name="Allijn I.E."/>
            <person name="van den Brink J."/>
            <person name="Ushinsky S."/>
            <person name="Storms R."/>
            <person name="Powell A.J."/>
            <person name="Paulsen I.T."/>
            <person name="Elbourne L.D.H."/>
            <person name="Baker S.E."/>
            <person name="Magnuson J."/>
            <person name="LaBoissiere S."/>
            <person name="Clutterbuck A.J."/>
            <person name="Martinez D."/>
            <person name="Wogulis M."/>
            <person name="de Leon A.L."/>
            <person name="Rey M.W."/>
            <person name="Tsang A."/>
        </authorList>
    </citation>
    <scope>NUCLEOTIDE SEQUENCE [LARGE SCALE GENOMIC DNA]</scope>
    <source>
        <strain evidence="2">ATCC 42464 / BCRC 31852 / DSM 1799</strain>
    </source>
</reference>
<gene>
    <name evidence="1" type="ORF">MYCTH_27318</name>
</gene>
<keyword evidence="2" id="KW-1185">Reference proteome</keyword>
<dbReference type="HOGENOM" id="CLU_145525_0_0_1"/>
<dbReference type="AlphaFoldDB" id="G2QH83"/>
<dbReference type="OrthoDB" id="4497263at2759"/>
<evidence type="ECO:0000313" key="1">
    <source>
        <dbReference type="EMBL" id="AEO58743.1"/>
    </source>
</evidence>
<evidence type="ECO:0000313" key="2">
    <source>
        <dbReference type="Proteomes" id="UP000007322"/>
    </source>
</evidence>